<dbReference type="InterPro" id="IPR005805">
    <property type="entry name" value="Rieske_Fe-S_prot_C"/>
</dbReference>
<dbReference type="Pfam" id="PF01266">
    <property type="entry name" value="DAO"/>
    <property type="match status" value="1"/>
</dbReference>
<dbReference type="EMBL" id="OY726395">
    <property type="protein sequence ID" value="CAJ1586792.1"/>
    <property type="molecule type" value="Genomic_DNA"/>
</dbReference>
<keyword evidence="4" id="KW-0411">Iron-sulfur</keyword>
<keyword evidence="2" id="KW-0479">Metal-binding</keyword>
<dbReference type="InterPro" id="IPR036922">
    <property type="entry name" value="Rieske_2Fe-2S_sf"/>
</dbReference>
<accession>A0ABN9P6N6</accession>
<proteinExistence type="predicted"/>
<dbReference type="Pfam" id="PF00355">
    <property type="entry name" value="Rieske"/>
    <property type="match status" value="1"/>
</dbReference>
<keyword evidence="5" id="KW-1015">Disulfide bond</keyword>
<evidence type="ECO:0000256" key="5">
    <source>
        <dbReference type="ARBA" id="ARBA00023157"/>
    </source>
</evidence>
<dbReference type="Gene3D" id="2.102.10.10">
    <property type="entry name" value="Rieske [2Fe-2S] iron-sulphur domain"/>
    <property type="match status" value="1"/>
</dbReference>
<dbReference type="PANTHER" id="PTHR13847">
    <property type="entry name" value="SARCOSINE DEHYDROGENASE-RELATED"/>
    <property type="match status" value="1"/>
</dbReference>
<dbReference type="PRINTS" id="PR00162">
    <property type="entry name" value="RIESKE"/>
</dbReference>
<dbReference type="SUPFAM" id="SSF50022">
    <property type="entry name" value="ISP domain"/>
    <property type="match status" value="1"/>
</dbReference>
<dbReference type="InterPro" id="IPR036188">
    <property type="entry name" value="FAD/NAD-bd_sf"/>
</dbReference>
<evidence type="ECO:0000259" key="6">
    <source>
        <dbReference type="PROSITE" id="PS51296"/>
    </source>
</evidence>
<feature type="domain" description="Rieske" evidence="6">
    <location>
        <begin position="445"/>
        <end position="500"/>
    </location>
</feature>
<dbReference type="InterPro" id="IPR017941">
    <property type="entry name" value="Rieske_2Fe-2S"/>
</dbReference>
<evidence type="ECO:0000256" key="1">
    <source>
        <dbReference type="ARBA" id="ARBA00022714"/>
    </source>
</evidence>
<dbReference type="Proteomes" id="UP001190466">
    <property type="component" value="Chromosome"/>
</dbReference>
<dbReference type="SUPFAM" id="SSF51905">
    <property type="entry name" value="FAD/NAD(P)-binding domain"/>
    <property type="match status" value="1"/>
</dbReference>
<dbReference type="Gene3D" id="3.30.9.10">
    <property type="entry name" value="D-Amino Acid Oxidase, subunit A, domain 2"/>
    <property type="match status" value="1"/>
</dbReference>
<protein>
    <submittedName>
        <fullName evidence="7">FAD-dependent oxidoreductase</fullName>
    </submittedName>
</protein>
<sequence length="500" mass="53170">MPSLWNAGRIERPASEAEVLAAESVDVAVVGAGLTGLVTAVLLARSGKNVVVLEARRVGDGTTGNTTGKVSLLQGTKLSRIRAKHSAQTVRDYVTGNREGLSWLLHYCESHGLSTQTEDAYTYAQSAKGLDDADAEFRAAREAGLPVSWTTDADVPFPFHGGTRLPDQAQLDPLPVLDSLITELEKHGGRLLQGARVESVSGFGPVRLKVNVRSHSDRHVTVRAEHCVLATGIPILDRGGFFARVVPERSYCLAFEVPGEITRPMFLSADAPTRSVRYARSADGTEHLIVGGAGHTVGRGGDERTGLDELAQWTQRYFPGATQTHLWSAQDYSPADELPYVGPILPGADGILVATGFDKWGMTNAVAAALALSGRVLGGNMPWVGVFASWSPHELAGIGAALKANLEVGFHLARGWATPRLGRDRPADGEAEVSGPPWRLHADSSVGGVQHSVSAVCPHLGGVLNWNEVDLAWECPLHGSRFGPDGRLLEGPATSDLAPR</sequence>
<organism evidence="7 8">
    <name type="scientific">[Mycobacterium] wendilense</name>
    <dbReference type="NCBI Taxonomy" id="3064284"/>
    <lineage>
        <taxon>Bacteria</taxon>
        <taxon>Bacillati</taxon>
        <taxon>Actinomycetota</taxon>
        <taxon>Actinomycetes</taxon>
        <taxon>Mycobacteriales</taxon>
        <taxon>Mycobacteriaceae</taxon>
        <taxon>Mycolicibacter</taxon>
    </lineage>
</organism>
<dbReference type="PROSITE" id="PS51296">
    <property type="entry name" value="RIESKE"/>
    <property type="match status" value="1"/>
</dbReference>
<evidence type="ECO:0000256" key="2">
    <source>
        <dbReference type="ARBA" id="ARBA00022723"/>
    </source>
</evidence>
<gene>
    <name evidence="7" type="ORF">MU0050_004457</name>
</gene>
<dbReference type="InterPro" id="IPR006076">
    <property type="entry name" value="FAD-dep_OxRdtase"/>
</dbReference>
<keyword evidence="3" id="KW-0408">Iron</keyword>
<name>A0ABN9P6N6_9MYCO</name>
<dbReference type="RefSeq" id="WP_316512664.1">
    <property type="nucleotide sequence ID" value="NZ_OY726395.1"/>
</dbReference>
<evidence type="ECO:0000313" key="7">
    <source>
        <dbReference type="EMBL" id="CAJ1586792.1"/>
    </source>
</evidence>
<keyword evidence="1" id="KW-0001">2Fe-2S</keyword>
<evidence type="ECO:0000256" key="4">
    <source>
        <dbReference type="ARBA" id="ARBA00023014"/>
    </source>
</evidence>
<keyword evidence="8" id="KW-1185">Reference proteome</keyword>
<evidence type="ECO:0000313" key="8">
    <source>
        <dbReference type="Proteomes" id="UP001190466"/>
    </source>
</evidence>
<evidence type="ECO:0000256" key="3">
    <source>
        <dbReference type="ARBA" id="ARBA00023004"/>
    </source>
</evidence>
<dbReference type="Gene3D" id="3.50.50.60">
    <property type="entry name" value="FAD/NAD(P)-binding domain"/>
    <property type="match status" value="1"/>
</dbReference>
<reference evidence="7 8" key="1">
    <citation type="submission" date="2023-08" db="EMBL/GenBank/DDBJ databases">
        <authorList>
            <person name="Folkvardsen B D."/>
            <person name="Norman A."/>
        </authorList>
    </citation>
    <scope>NUCLEOTIDE SEQUENCE [LARGE SCALE GENOMIC DNA]</scope>
    <source>
        <strain evidence="7 8">Mu0050</strain>
    </source>
</reference>
<dbReference type="PANTHER" id="PTHR13847:SF274">
    <property type="entry name" value="RIESKE 2FE-2S IRON-SULFUR PROTEIN YHFW-RELATED"/>
    <property type="match status" value="1"/>
</dbReference>